<feature type="compositionally biased region" description="Low complexity" evidence="1">
    <location>
        <begin position="186"/>
        <end position="195"/>
    </location>
</feature>
<dbReference type="Gene3D" id="3.40.50.300">
    <property type="entry name" value="P-loop containing nucleotide triphosphate hydrolases"/>
    <property type="match status" value="1"/>
</dbReference>
<dbReference type="Pfam" id="PF00004">
    <property type="entry name" value="AAA"/>
    <property type="match status" value="1"/>
</dbReference>
<feature type="compositionally biased region" description="Low complexity" evidence="1">
    <location>
        <begin position="167"/>
        <end position="178"/>
    </location>
</feature>
<keyword evidence="4" id="KW-1185">Reference proteome</keyword>
<proteinExistence type="predicted"/>
<dbReference type="Pfam" id="PF22942">
    <property type="entry name" value="DUF7025"/>
    <property type="match status" value="1"/>
</dbReference>
<evidence type="ECO:0000313" key="3">
    <source>
        <dbReference type="EMBL" id="RPA92234.1"/>
    </source>
</evidence>
<dbReference type="PANTHER" id="PTHR46411:SF1">
    <property type="entry name" value="FAMILY ATPASE, PUTATIVE (AFU_ORTHOLOGUE AFUA_7G05752)-RELATED"/>
    <property type="match status" value="1"/>
</dbReference>
<feature type="compositionally biased region" description="Basic and acidic residues" evidence="1">
    <location>
        <begin position="85"/>
        <end position="136"/>
    </location>
</feature>
<dbReference type="InterPro" id="IPR027417">
    <property type="entry name" value="P-loop_NTPase"/>
</dbReference>
<feature type="domain" description="AAA+ ATPase" evidence="2">
    <location>
        <begin position="788"/>
        <end position="913"/>
    </location>
</feature>
<evidence type="ECO:0000313" key="4">
    <source>
        <dbReference type="Proteomes" id="UP000276215"/>
    </source>
</evidence>
<protein>
    <recommendedName>
        <fullName evidence="2">AAA+ ATPase domain-containing protein</fullName>
    </recommendedName>
</protein>
<evidence type="ECO:0000259" key="2">
    <source>
        <dbReference type="SMART" id="SM00382"/>
    </source>
</evidence>
<organism evidence="3 4">
    <name type="scientific">Choiromyces venosus 120613-1</name>
    <dbReference type="NCBI Taxonomy" id="1336337"/>
    <lineage>
        <taxon>Eukaryota</taxon>
        <taxon>Fungi</taxon>
        <taxon>Dikarya</taxon>
        <taxon>Ascomycota</taxon>
        <taxon>Pezizomycotina</taxon>
        <taxon>Pezizomycetes</taxon>
        <taxon>Pezizales</taxon>
        <taxon>Tuberaceae</taxon>
        <taxon>Choiromyces</taxon>
    </lineage>
</organism>
<dbReference type="GO" id="GO:0016887">
    <property type="term" value="F:ATP hydrolysis activity"/>
    <property type="evidence" value="ECO:0007669"/>
    <property type="project" value="InterPro"/>
</dbReference>
<dbReference type="CDD" id="cd19481">
    <property type="entry name" value="RecA-like_protease"/>
    <property type="match status" value="1"/>
</dbReference>
<dbReference type="InterPro" id="IPR054289">
    <property type="entry name" value="DUF7025"/>
</dbReference>
<dbReference type="GO" id="GO:0005524">
    <property type="term" value="F:ATP binding"/>
    <property type="evidence" value="ECO:0007669"/>
    <property type="project" value="InterPro"/>
</dbReference>
<feature type="region of interest" description="Disordered" evidence="1">
    <location>
        <begin position="1"/>
        <end position="272"/>
    </location>
</feature>
<dbReference type="OrthoDB" id="10042665at2759"/>
<dbReference type="Proteomes" id="UP000276215">
    <property type="component" value="Unassembled WGS sequence"/>
</dbReference>
<dbReference type="InterPro" id="IPR003959">
    <property type="entry name" value="ATPase_AAA_core"/>
</dbReference>
<feature type="compositionally biased region" description="Low complexity" evidence="1">
    <location>
        <begin position="17"/>
        <end position="47"/>
    </location>
</feature>
<dbReference type="EMBL" id="ML120478">
    <property type="protein sequence ID" value="RPA92234.1"/>
    <property type="molecule type" value="Genomic_DNA"/>
</dbReference>
<dbReference type="AlphaFoldDB" id="A0A3N4JEK1"/>
<evidence type="ECO:0000256" key="1">
    <source>
        <dbReference type="SAM" id="MobiDB-lite"/>
    </source>
</evidence>
<dbReference type="SMART" id="SM00382">
    <property type="entry name" value="AAA"/>
    <property type="match status" value="1"/>
</dbReference>
<feature type="region of interest" description="Disordered" evidence="1">
    <location>
        <begin position="380"/>
        <end position="407"/>
    </location>
</feature>
<dbReference type="STRING" id="1336337.A0A3N4JEK1"/>
<feature type="compositionally biased region" description="Polar residues" evidence="1">
    <location>
        <begin position="55"/>
        <end position="72"/>
    </location>
</feature>
<feature type="compositionally biased region" description="Basic residues" evidence="1">
    <location>
        <begin position="73"/>
        <end position="84"/>
    </location>
</feature>
<accession>A0A3N4JEK1</accession>
<feature type="compositionally biased region" description="Basic residues" evidence="1">
    <location>
        <begin position="137"/>
        <end position="160"/>
    </location>
</feature>
<dbReference type="SUPFAM" id="SSF52540">
    <property type="entry name" value="P-loop containing nucleoside triphosphate hydrolases"/>
    <property type="match status" value="1"/>
</dbReference>
<gene>
    <name evidence="3" type="ORF">L873DRAFT_1710824</name>
</gene>
<feature type="compositionally biased region" description="Basic and acidic residues" evidence="1">
    <location>
        <begin position="380"/>
        <end position="404"/>
    </location>
</feature>
<dbReference type="InterPro" id="IPR003593">
    <property type="entry name" value="AAA+_ATPase"/>
</dbReference>
<dbReference type="PANTHER" id="PTHR46411">
    <property type="entry name" value="FAMILY ATPASE, PUTATIVE-RELATED"/>
    <property type="match status" value="1"/>
</dbReference>
<name>A0A3N4JEK1_9PEZI</name>
<reference evidence="3 4" key="1">
    <citation type="journal article" date="2018" name="Nat. Ecol. Evol.">
        <title>Pezizomycetes genomes reveal the molecular basis of ectomycorrhizal truffle lifestyle.</title>
        <authorList>
            <person name="Murat C."/>
            <person name="Payen T."/>
            <person name="Noel B."/>
            <person name="Kuo A."/>
            <person name="Morin E."/>
            <person name="Chen J."/>
            <person name="Kohler A."/>
            <person name="Krizsan K."/>
            <person name="Balestrini R."/>
            <person name="Da Silva C."/>
            <person name="Montanini B."/>
            <person name="Hainaut M."/>
            <person name="Levati E."/>
            <person name="Barry K.W."/>
            <person name="Belfiori B."/>
            <person name="Cichocki N."/>
            <person name="Clum A."/>
            <person name="Dockter R.B."/>
            <person name="Fauchery L."/>
            <person name="Guy J."/>
            <person name="Iotti M."/>
            <person name="Le Tacon F."/>
            <person name="Lindquist E.A."/>
            <person name="Lipzen A."/>
            <person name="Malagnac F."/>
            <person name="Mello A."/>
            <person name="Molinier V."/>
            <person name="Miyauchi S."/>
            <person name="Poulain J."/>
            <person name="Riccioni C."/>
            <person name="Rubini A."/>
            <person name="Sitrit Y."/>
            <person name="Splivallo R."/>
            <person name="Traeger S."/>
            <person name="Wang M."/>
            <person name="Zifcakova L."/>
            <person name="Wipf D."/>
            <person name="Zambonelli A."/>
            <person name="Paolocci F."/>
            <person name="Nowrousian M."/>
            <person name="Ottonello S."/>
            <person name="Baldrian P."/>
            <person name="Spatafora J.W."/>
            <person name="Henrissat B."/>
            <person name="Nagy L.G."/>
            <person name="Aury J.M."/>
            <person name="Wincker P."/>
            <person name="Grigoriev I.V."/>
            <person name="Bonfante P."/>
            <person name="Martin F.M."/>
        </authorList>
    </citation>
    <scope>NUCLEOTIDE SEQUENCE [LARGE SCALE GENOMIC DNA]</scope>
    <source>
        <strain evidence="3 4">120613-1</strain>
    </source>
</reference>
<sequence length="1010" mass="113421">MPSKPTSPAEEVSANETTPSETSVTSTASSTTPTPTSTDGSSTPSTSHDSAPGTAPTSQSTTAIPTPENTATKTKKPMCKHKKLKAGEKEKEKEKSKKEQEEKEKGEKEKDEREKKDKDEKEKEDKGEKEKEDKDKKDKKKEKKKDKKKSKSKKSKKKSKKSDSESSDSSSSGGSSSGSDDDDSDSSSSSSSDSSSDSELENEALAAAVRLILAKKSSKRRRREKLKVKKKAKAKREKKKAKKAEKEAAAAMMSEDGENPLEPEEEEGDGKERASVLEFKRVDELWDKNIHDYKITDTVPHTKTDKYSSFIFTVRRVFDYENKYVETMVDIKSILLKEALAEIMGDVKGVSLVEDIPEVDPNMLFNFLPEMEAWIAKKAESKELKEPPKEPPKQTKMEPGKPEDIPLTPEEISQQIDHVKLLIDYLNTDYAGVKATLYPLLANSMITFDLLWALLKPNAMMYTTCAGSNEPRGFKLEYAQKESSFMRGKWWGIEGKYLEYAGKEGKASESSNEIGGFGWGTIMVDIDYFKGARKISSLSCYPLEYRKDRDTMTETLIERGRKFVSLRGMQYKMHNGLAFMKKKRQYAKVHVKGRIMIDSATFRRINPNYLISSVKSRNNDEEDDNQVNFFDAEEQNGSLPSSEADDCSDCCCGGEEEEENEVPAEIEKHKVVTDGKGGFYVVTEKEANDKSMRVESLPEGGDEDAEPVFTDEELLTASPIVLGWSFNEKLWLEFTVSGVEEIQWNEKAFDSLVLAEEQKEIVKALVESHSGNNISSATIDDVIQGKGRGLVSVLHGPPGVGKTLTAEGIAELLKKPLYCVSSGELGTNPAVLEHELNKILDIAHSWGAVLLLDEADVFLERRTMADMHRNALVSIFLRLLEYFQGILFLTTNRVETFDDAFQSRIHVALRYNELTFKAKVKIWKMFLEMVRVKYGEDEPEVLSEEEIEWLAKKHLNGRQIKNSVRTAQALANNKKERLQMKHIRIVLNVAEGFENDLKGTGQLDSMHAYA</sequence>
<feature type="compositionally biased region" description="Acidic residues" evidence="1">
    <location>
        <begin position="255"/>
        <end position="269"/>
    </location>
</feature>
<feature type="compositionally biased region" description="Basic residues" evidence="1">
    <location>
        <begin position="216"/>
        <end position="243"/>
    </location>
</feature>